<dbReference type="Gene3D" id="1.10.12.10">
    <property type="entry name" value="Lyase 2-enoyl-coa Hydratase, Chain A, domain 2"/>
    <property type="match status" value="1"/>
</dbReference>
<gene>
    <name evidence="3" type="ORF">HNR59_003273</name>
</gene>
<dbReference type="GO" id="GO:0006635">
    <property type="term" value="P:fatty acid beta-oxidation"/>
    <property type="evidence" value="ECO:0007669"/>
    <property type="project" value="TreeGrafter"/>
</dbReference>
<comment type="similarity">
    <text evidence="1">Belongs to the enoyl-CoA hydratase/isomerase family.</text>
</comment>
<comment type="caution">
    <text evidence="3">The sequence shown here is derived from an EMBL/GenBank/DDBJ whole genome shotgun (WGS) entry which is preliminary data.</text>
</comment>
<accession>A0A7W9VVI4</accession>
<organism evidence="3 4">
    <name type="scientific">Aquamicrobium lusatiense</name>
    <dbReference type="NCBI Taxonomy" id="89772"/>
    <lineage>
        <taxon>Bacteria</taxon>
        <taxon>Pseudomonadati</taxon>
        <taxon>Pseudomonadota</taxon>
        <taxon>Alphaproteobacteria</taxon>
        <taxon>Hyphomicrobiales</taxon>
        <taxon>Phyllobacteriaceae</taxon>
        <taxon>Aquamicrobium</taxon>
    </lineage>
</organism>
<dbReference type="Pfam" id="PF00378">
    <property type="entry name" value="ECH_1"/>
    <property type="match status" value="1"/>
</dbReference>
<dbReference type="InterPro" id="IPR029045">
    <property type="entry name" value="ClpP/crotonase-like_dom_sf"/>
</dbReference>
<dbReference type="AlphaFoldDB" id="A0A7W9VVI4"/>
<evidence type="ECO:0000256" key="2">
    <source>
        <dbReference type="ARBA" id="ARBA00023239"/>
    </source>
</evidence>
<dbReference type="CDD" id="cd06558">
    <property type="entry name" value="crotonase-like"/>
    <property type="match status" value="1"/>
</dbReference>
<dbReference type="PANTHER" id="PTHR11941:SF54">
    <property type="entry name" value="ENOYL-COA HYDRATASE, MITOCHONDRIAL"/>
    <property type="match status" value="1"/>
</dbReference>
<dbReference type="Gene3D" id="3.30.300.220">
    <property type="match status" value="1"/>
</dbReference>
<reference evidence="3 4" key="1">
    <citation type="submission" date="2020-08" db="EMBL/GenBank/DDBJ databases">
        <title>Genomic Encyclopedia of Type Strains, Phase IV (KMG-IV): sequencing the most valuable type-strain genomes for metagenomic binning, comparative biology and taxonomic classification.</title>
        <authorList>
            <person name="Goeker M."/>
        </authorList>
    </citation>
    <scope>NUCLEOTIDE SEQUENCE [LARGE SCALE GENOMIC DNA]</scope>
    <source>
        <strain evidence="3 4">DSM 11099</strain>
    </source>
</reference>
<name>A0A7W9VVI4_9HYPH</name>
<dbReference type="InterPro" id="IPR014748">
    <property type="entry name" value="Enoyl-CoA_hydra_C"/>
</dbReference>
<dbReference type="InterPro" id="IPR001753">
    <property type="entry name" value="Enoyl-CoA_hydra/iso"/>
</dbReference>
<sequence>MSALDVRLDGRTTIFTINRPEKMNAINAEVANEMQRRFAEFDGSDQRVAIITGAGEKAFSSGADVSDIPELWRCIPTIGIVTEKPVICAVHGWCVGGALVMAAMADLCVVTENTRFSYPEGKVGLTGGMIATLAGRIPHKMAMEIMLLGRTVSGRRACEIGLANEVVEDGRHLEAALAMAREMEDMAPLVLKTLKRFVVEHTLIQTPSEKLARAQRDLAVVRTSADLKEGVAAFREKRKPVFNGR</sequence>
<dbReference type="SUPFAM" id="SSF52096">
    <property type="entry name" value="ClpP/crotonase"/>
    <property type="match status" value="1"/>
</dbReference>
<evidence type="ECO:0000256" key="1">
    <source>
        <dbReference type="ARBA" id="ARBA00005254"/>
    </source>
</evidence>
<dbReference type="PANTHER" id="PTHR11941">
    <property type="entry name" value="ENOYL-COA HYDRATASE-RELATED"/>
    <property type="match status" value="1"/>
</dbReference>
<evidence type="ECO:0000313" key="3">
    <source>
        <dbReference type="EMBL" id="MBB6013879.1"/>
    </source>
</evidence>
<proteinExistence type="inferred from homology"/>
<dbReference type="RefSeq" id="WP_183832069.1">
    <property type="nucleotide sequence ID" value="NZ_JACHEU010000003.1"/>
</dbReference>
<keyword evidence="2" id="KW-0456">Lyase</keyword>
<protein>
    <submittedName>
        <fullName evidence="3">Enoyl-CoA hydratase/carnithine racemase</fullName>
    </submittedName>
</protein>
<dbReference type="EMBL" id="JACHEU010000003">
    <property type="protein sequence ID" value="MBB6013879.1"/>
    <property type="molecule type" value="Genomic_DNA"/>
</dbReference>
<evidence type="ECO:0000313" key="4">
    <source>
        <dbReference type="Proteomes" id="UP000533306"/>
    </source>
</evidence>
<keyword evidence="4" id="KW-1185">Reference proteome</keyword>
<dbReference type="Proteomes" id="UP000533306">
    <property type="component" value="Unassembled WGS sequence"/>
</dbReference>
<dbReference type="GO" id="GO:0016829">
    <property type="term" value="F:lyase activity"/>
    <property type="evidence" value="ECO:0007669"/>
    <property type="project" value="UniProtKB-KW"/>
</dbReference>
<dbReference type="Gene3D" id="3.90.226.20">
    <property type="match status" value="1"/>
</dbReference>